<keyword evidence="3" id="KW-1185">Reference proteome</keyword>
<feature type="region of interest" description="Disordered" evidence="1">
    <location>
        <begin position="91"/>
        <end position="111"/>
    </location>
</feature>
<comment type="caution">
    <text evidence="2">The sequence shown here is derived from an EMBL/GenBank/DDBJ whole genome shotgun (WGS) entry which is preliminary data.</text>
</comment>
<reference evidence="2" key="1">
    <citation type="journal article" date="2022" name="bioRxiv">
        <title>Sequencing and chromosome-scale assembly of the giantPleurodeles waltlgenome.</title>
        <authorList>
            <person name="Brown T."/>
            <person name="Elewa A."/>
            <person name="Iarovenko S."/>
            <person name="Subramanian E."/>
            <person name="Araus A.J."/>
            <person name="Petzold A."/>
            <person name="Susuki M."/>
            <person name="Suzuki K.-i.T."/>
            <person name="Hayashi T."/>
            <person name="Toyoda A."/>
            <person name="Oliveira C."/>
            <person name="Osipova E."/>
            <person name="Leigh N.D."/>
            <person name="Simon A."/>
            <person name="Yun M.H."/>
        </authorList>
    </citation>
    <scope>NUCLEOTIDE SEQUENCE</scope>
    <source>
        <strain evidence="2">20211129_DDA</strain>
        <tissue evidence="2">Liver</tissue>
    </source>
</reference>
<name>A0AAV7SZ14_PLEWA</name>
<organism evidence="2 3">
    <name type="scientific">Pleurodeles waltl</name>
    <name type="common">Iberian ribbed newt</name>
    <dbReference type="NCBI Taxonomy" id="8319"/>
    <lineage>
        <taxon>Eukaryota</taxon>
        <taxon>Metazoa</taxon>
        <taxon>Chordata</taxon>
        <taxon>Craniata</taxon>
        <taxon>Vertebrata</taxon>
        <taxon>Euteleostomi</taxon>
        <taxon>Amphibia</taxon>
        <taxon>Batrachia</taxon>
        <taxon>Caudata</taxon>
        <taxon>Salamandroidea</taxon>
        <taxon>Salamandridae</taxon>
        <taxon>Pleurodelinae</taxon>
        <taxon>Pleurodeles</taxon>
    </lineage>
</organism>
<sequence>MHLTSYDRGKLKGRYKTEGYRQGLADLAREREREDGGRVLGALLQRPDLLLLHAGGRGGDLEAEGLRRQVLVAAVDEAELDRDLFQPSTVSRARAPDPYQAPIPAAKQMHKHSRYYVTERTQHGDHGA</sequence>
<dbReference type="Proteomes" id="UP001066276">
    <property type="component" value="Chromosome 4_1"/>
</dbReference>
<proteinExistence type="predicted"/>
<evidence type="ECO:0000313" key="3">
    <source>
        <dbReference type="Proteomes" id="UP001066276"/>
    </source>
</evidence>
<dbReference type="EMBL" id="JANPWB010000007">
    <property type="protein sequence ID" value="KAJ1169465.1"/>
    <property type="molecule type" value="Genomic_DNA"/>
</dbReference>
<accession>A0AAV7SZ14</accession>
<evidence type="ECO:0000313" key="2">
    <source>
        <dbReference type="EMBL" id="KAJ1169465.1"/>
    </source>
</evidence>
<gene>
    <name evidence="2" type="ORF">NDU88_001358</name>
</gene>
<dbReference type="AlphaFoldDB" id="A0AAV7SZ14"/>
<evidence type="ECO:0000256" key="1">
    <source>
        <dbReference type="SAM" id="MobiDB-lite"/>
    </source>
</evidence>
<protein>
    <submittedName>
        <fullName evidence="2">Uncharacterized protein</fullName>
    </submittedName>
</protein>